<keyword evidence="2" id="KW-0547">Nucleotide-binding</keyword>
<protein>
    <submittedName>
        <fullName evidence="5">ABC transporter ATP-binding protein</fullName>
    </submittedName>
</protein>
<dbReference type="Pfam" id="PF00005">
    <property type="entry name" value="ABC_tran"/>
    <property type="match status" value="1"/>
</dbReference>
<accession>A0A917FAR9</accession>
<keyword evidence="3 5" id="KW-0067">ATP-binding</keyword>
<dbReference type="SMART" id="SM00382">
    <property type="entry name" value="AAA"/>
    <property type="match status" value="1"/>
</dbReference>
<dbReference type="CDD" id="cd03219">
    <property type="entry name" value="ABC_Mj1267_LivG_branched"/>
    <property type="match status" value="1"/>
</dbReference>
<dbReference type="InterPro" id="IPR027417">
    <property type="entry name" value="P-loop_NTPase"/>
</dbReference>
<gene>
    <name evidence="5" type="ORF">GCM10011332_09850</name>
</gene>
<keyword evidence="1" id="KW-0813">Transport</keyword>
<evidence type="ECO:0000313" key="6">
    <source>
        <dbReference type="Proteomes" id="UP000632498"/>
    </source>
</evidence>
<dbReference type="PROSITE" id="PS50893">
    <property type="entry name" value="ABC_TRANSPORTER_2"/>
    <property type="match status" value="1"/>
</dbReference>
<dbReference type="GO" id="GO:0016887">
    <property type="term" value="F:ATP hydrolysis activity"/>
    <property type="evidence" value="ECO:0007669"/>
    <property type="project" value="InterPro"/>
</dbReference>
<evidence type="ECO:0000313" key="5">
    <source>
        <dbReference type="EMBL" id="GGF58296.1"/>
    </source>
</evidence>
<dbReference type="GO" id="GO:0005886">
    <property type="term" value="C:plasma membrane"/>
    <property type="evidence" value="ECO:0007669"/>
    <property type="project" value="TreeGrafter"/>
</dbReference>
<dbReference type="Proteomes" id="UP000632498">
    <property type="component" value="Unassembled WGS sequence"/>
</dbReference>
<dbReference type="Gene3D" id="3.40.50.300">
    <property type="entry name" value="P-loop containing nucleotide triphosphate hydrolases"/>
    <property type="match status" value="1"/>
</dbReference>
<name>A0A917FAR9_9PROT</name>
<organism evidence="5 6">
    <name type="scientific">Terasakiella brassicae</name>
    <dbReference type="NCBI Taxonomy" id="1634917"/>
    <lineage>
        <taxon>Bacteria</taxon>
        <taxon>Pseudomonadati</taxon>
        <taxon>Pseudomonadota</taxon>
        <taxon>Alphaproteobacteria</taxon>
        <taxon>Rhodospirillales</taxon>
        <taxon>Terasakiellaceae</taxon>
        <taxon>Terasakiella</taxon>
    </lineage>
</organism>
<evidence type="ECO:0000256" key="1">
    <source>
        <dbReference type="ARBA" id="ARBA00022448"/>
    </source>
</evidence>
<dbReference type="GO" id="GO:0005524">
    <property type="term" value="F:ATP binding"/>
    <property type="evidence" value="ECO:0007669"/>
    <property type="project" value="UniProtKB-KW"/>
</dbReference>
<feature type="domain" description="ABC transporter" evidence="4">
    <location>
        <begin position="2"/>
        <end position="236"/>
    </location>
</feature>
<keyword evidence="6" id="KW-1185">Reference proteome</keyword>
<evidence type="ECO:0000259" key="4">
    <source>
        <dbReference type="PROSITE" id="PS50893"/>
    </source>
</evidence>
<dbReference type="PANTHER" id="PTHR45772">
    <property type="entry name" value="CONSERVED COMPONENT OF ABC TRANSPORTER FOR NATURAL AMINO ACIDS-RELATED"/>
    <property type="match status" value="1"/>
</dbReference>
<dbReference type="EMBL" id="BMHV01000005">
    <property type="protein sequence ID" value="GGF58296.1"/>
    <property type="molecule type" value="Genomic_DNA"/>
</dbReference>
<comment type="caution">
    <text evidence="5">The sequence shown here is derived from an EMBL/GenBank/DDBJ whole genome shotgun (WGS) entry which is preliminary data.</text>
</comment>
<dbReference type="RefSeq" id="WP_188662287.1">
    <property type="nucleotide sequence ID" value="NZ_BMHV01000005.1"/>
</dbReference>
<sequence length="239" mass="26423">MLKVENLSVNFGGVRALQDVSFEVQTHEVLGLVGPNGAGKTTSFNVLSGTVRPTAGSVTYEGHDILKSSMHQRVTFGIGRTFQIPQPMHELSVRENLIVAQRFGRPDGKVKQERIDEILESVNLLHKAEADAATELALTERKALEVAKALATEPTLLMLDEVLAGLETTSKKLFMQTLKNIREKYSLSMIVIEHDIETIMNMCDRVVVFNFGKVIADGDPEETFRNPEVVRSYTGEVPA</sequence>
<dbReference type="InterPro" id="IPR003439">
    <property type="entry name" value="ABC_transporter-like_ATP-bd"/>
</dbReference>
<reference evidence="5" key="2">
    <citation type="submission" date="2020-09" db="EMBL/GenBank/DDBJ databases">
        <authorList>
            <person name="Sun Q."/>
            <person name="Zhou Y."/>
        </authorList>
    </citation>
    <scope>NUCLEOTIDE SEQUENCE</scope>
    <source>
        <strain evidence="5">CGMCC 1.15254</strain>
    </source>
</reference>
<reference evidence="5" key="1">
    <citation type="journal article" date="2014" name="Int. J. Syst. Evol. Microbiol.">
        <title>Complete genome sequence of Corynebacterium casei LMG S-19264T (=DSM 44701T), isolated from a smear-ripened cheese.</title>
        <authorList>
            <consortium name="US DOE Joint Genome Institute (JGI-PGF)"/>
            <person name="Walter F."/>
            <person name="Albersmeier A."/>
            <person name="Kalinowski J."/>
            <person name="Ruckert C."/>
        </authorList>
    </citation>
    <scope>NUCLEOTIDE SEQUENCE</scope>
    <source>
        <strain evidence="5">CGMCC 1.15254</strain>
    </source>
</reference>
<dbReference type="PANTHER" id="PTHR45772:SF8">
    <property type="entry name" value="HIGH-AFFINITY BRANCHED-CHAIN AMINO ACID TRANSPORT ATP-BINDING PROTEIN"/>
    <property type="match status" value="1"/>
</dbReference>
<evidence type="ECO:0000256" key="2">
    <source>
        <dbReference type="ARBA" id="ARBA00022741"/>
    </source>
</evidence>
<dbReference type="SUPFAM" id="SSF52540">
    <property type="entry name" value="P-loop containing nucleoside triphosphate hydrolases"/>
    <property type="match status" value="1"/>
</dbReference>
<dbReference type="InterPro" id="IPR003593">
    <property type="entry name" value="AAA+_ATPase"/>
</dbReference>
<evidence type="ECO:0000256" key="3">
    <source>
        <dbReference type="ARBA" id="ARBA00022840"/>
    </source>
</evidence>
<proteinExistence type="predicted"/>
<dbReference type="InterPro" id="IPR051120">
    <property type="entry name" value="ABC_AA/LPS_Transport"/>
</dbReference>
<dbReference type="AlphaFoldDB" id="A0A917FAR9"/>